<feature type="compositionally biased region" description="Basic and acidic residues" evidence="5">
    <location>
        <begin position="1"/>
        <end position="13"/>
    </location>
</feature>
<evidence type="ECO:0000256" key="1">
    <source>
        <dbReference type="ARBA" id="ARBA00022723"/>
    </source>
</evidence>
<organism evidence="7 8">
    <name type="scientific">Ambispora leptoticha</name>
    <dbReference type="NCBI Taxonomy" id="144679"/>
    <lineage>
        <taxon>Eukaryota</taxon>
        <taxon>Fungi</taxon>
        <taxon>Fungi incertae sedis</taxon>
        <taxon>Mucoromycota</taxon>
        <taxon>Glomeromycotina</taxon>
        <taxon>Glomeromycetes</taxon>
        <taxon>Archaeosporales</taxon>
        <taxon>Ambisporaceae</taxon>
        <taxon>Ambispora</taxon>
    </lineage>
</organism>
<dbReference type="GO" id="GO:0008270">
    <property type="term" value="F:zinc ion binding"/>
    <property type="evidence" value="ECO:0007669"/>
    <property type="project" value="UniProtKB-KW"/>
</dbReference>
<reference evidence="7" key="1">
    <citation type="submission" date="2021-06" db="EMBL/GenBank/DDBJ databases">
        <authorList>
            <person name="Kallberg Y."/>
            <person name="Tangrot J."/>
            <person name="Rosling A."/>
        </authorList>
    </citation>
    <scope>NUCLEOTIDE SEQUENCE</scope>
    <source>
        <strain evidence="7">FL130A</strain>
    </source>
</reference>
<dbReference type="GO" id="GO:0003723">
    <property type="term" value="F:RNA binding"/>
    <property type="evidence" value="ECO:0007669"/>
    <property type="project" value="InterPro"/>
</dbReference>
<dbReference type="PROSITE" id="PS50103">
    <property type="entry name" value="ZF_C3H1"/>
    <property type="match status" value="1"/>
</dbReference>
<dbReference type="Pfam" id="PF18044">
    <property type="entry name" value="zf-CCCH_4"/>
    <property type="match status" value="1"/>
</dbReference>
<accession>A0A9N8V918</accession>
<feature type="region of interest" description="Disordered" evidence="5">
    <location>
        <begin position="160"/>
        <end position="217"/>
    </location>
</feature>
<evidence type="ECO:0000313" key="7">
    <source>
        <dbReference type="EMBL" id="CAG8442711.1"/>
    </source>
</evidence>
<comment type="caution">
    <text evidence="7">The sequence shown here is derived from an EMBL/GenBank/DDBJ whole genome shotgun (WGS) entry which is preliminary data.</text>
</comment>
<dbReference type="PANTHER" id="PTHR13309">
    <property type="entry name" value="NUCLEAR FRAGILE X MENTAL RETARDATION PROTEIN INTERACTING PROTEIN 1"/>
    <property type="match status" value="1"/>
</dbReference>
<dbReference type="InterPro" id="IPR039136">
    <property type="entry name" value="NUFIP1-like"/>
</dbReference>
<proteinExistence type="predicted"/>
<sequence>MLIEGRGRGEGGRGRGGRGGGGSRGDNRGTRRGFFNSSLNYRGGRQAYNNGFAPEIVPTDNAQSGENKINLISTEPQINQENSNDSLQFNRWQPGVQRTNAPNNTSRFNFKDRRIPRRSKPHFERDTQPRIKVKLETPEEIAKWIEERKKRYPTDANIAKKKQEEEERAARGELIPGTNARLRDKRRGNLEWRTDNRQKRPRLNQNRSLRPENFDDTKPGIDILIAAESAAPVGQGTNLNEACISIKSESVDNDDVSTLSSHNKNEDNDNASTLNRINKNDDNDDSVQPLNRHNNRFAHVEKTTCKYYRNGYCKNGNKCRYRHDEFRKGSQSKDEVKSRRSGNLLRMLLEKEIRKERNILLQSIRYIVDKNFFQVVSNDSLEAAKRRNGPSVEELQTTEDNDKVTCSN</sequence>
<keyword evidence="3 4" id="KW-0862">Zinc</keyword>
<evidence type="ECO:0000256" key="2">
    <source>
        <dbReference type="ARBA" id="ARBA00022771"/>
    </source>
</evidence>
<evidence type="ECO:0000256" key="5">
    <source>
        <dbReference type="SAM" id="MobiDB-lite"/>
    </source>
</evidence>
<dbReference type="AlphaFoldDB" id="A0A9N8V918"/>
<feature type="region of interest" description="Disordered" evidence="5">
    <location>
        <begin position="387"/>
        <end position="408"/>
    </location>
</feature>
<feature type="zinc finger region" description="C3H1-type" evidence="4">
    <location>
        <begin position="300"/>
        <end position="326"/>
    </location>
</feature>
<dbReference type="SUPFAM" id="SSF90229">
    <property type="entry name" value="CCCH zinc finger"/>
    <property type="match status" value="1"/>
</dbReference>
<evidence type="ECO:0000256" key="4">
    <source>
        <dbReference type="PROSITE-ProRule" id="PRU00723"/>
    </source>
</evidence>
<protein>
    <submittedName>
        <fullName evidence="7">6538_t:CDS:1</fullName>
    </submittedName>
</protein>
<dbReference type="Gene3D" id="4.10.1000.10">
    <property type="entry name" value="Zinc finger, CCCH-type"/>
    <property type="match status" value="1"/>
</dbReference>
<feature type="compositionally biased region" description="Basic and acidic residues" evidence="5">
    <location>
        <begin position="187"/>
        <end position="198"/>
    </location>
</feature>
<feature type="domain" description="C3H1-type" evidence="6">
    <location>
        <begin position="300"/>
        <end position="326"/>
    </location>
</feature>
<evidence type="ECO:0000259" key="6">
    <source>
        <dbReference type="PROSITE" id="PS50103"/>
    </source>
</evidence>
<feature type="region of interest" description="Disordered" evidence="5">
    <location>
        <begin position="252"/>
        <end position="291"/>
    </location>
</feature>
<keyword evidence="2 4" id="KW-0863">Zinc-finger</keyword>
<evidence type="ECO:0000256" key="3">
    <source>
        <dbReference type="ARBA" id="ARBA00022833"/>
    </source>
</evidence>
<dbReference type="SMART" id="SM00356">
    <property type="entry name" value="ZnF_C3H1"/>
    <property type="match status" value="1"/>
</dbReference>
<dbReference type="EMBL" id="CAJVPS010000026">
    <property type="protein sequence ID" value="CAG8442711.1"/>
    <property type="molecule type" value="Genomic_DNA"/>
</dbReference>
<dbReference type="InterPro" id="IPR000571">
    <property type="entry name" value="Znf_CCCH"/>
</dbReference>
<dbReference type="OrthoDB" id="273070at2759"/>
<dbReference type="InterPro" id="IPR019496">
    <property type="entry name" value="NUFIP1_cons_dom"/>
</dbReference>
<dbReference type="InterPro" id="IPR041367">
    <property type="entry name" value="Znf-CCCH_4"/>
</dbReference>
<dbReference type="Pfam" id="PF10453">
    <property type="entry name" value="NUFIP1"/>
    <property type="match status" value="1"/>
</dbReference>
<feature type="compositionally biased region" description="Basic and acidic residues" evidence="5">
    <location>
        <begin position="161"/>
        <end position="171"/>
    </location>
</feature>
<dbReference type="GO" id="GO:0000492">
    <property type="term" value="P:box C/D snoRNP assembly"/>
    <property type="evidence" value="ECO:0007669"/>
    <property type="project" value="TreeGrafter"/>
</dbReference>
<dbReference type="PANTHER" id="PTHR13309:SF0">
    <property type="entry name" value="FMR1-INTERACTING PROTEIN NUFIP1"/>
    <property type="match status" value="1"/>
</dbReference>
<evidence type="ECO:0000313" key="8">
    <source>
        <dbReference type="Proteomes" id="UP000789508"/>
    </source>
</evidence>
<dbReference type="Proteomes" id="UP000789508">
    <property type="component" value="Unassembled WGS sequence"/>
</dbReference>
<name>A0A9N8V918_9GLOM</name>
<feature type="region of interest" description="Disordered" evidence="5">
    <location>
        <begin position="1"/>
        <end position="43"/>
    </location>
</feature>
<dbReference type="GO" id="GO:0005634">
    <property type="term" value="C:nucleus"/>
    <property type="evidence" value="ECO:0007669"/>
    <property type="project" value="TreeGrafter"/>
</dbReference>
<gene>
    <name evidence="7" type="ORF">ALEPTO_LOCUS444</name>
</gene>
<dbReference type="InterPro" id="IPR036855">
    <property type="entry name" value="Znf_CCCH_sf"/>
</dbReference>
<keyword evidence="1 4" id="KW-0479">Metal-binding</keyword>
<keyword evidence="8" id="KW-1185">Reference proteome</keyword>